<feature type="transmembrane region" description="Helical" evidence="2">
    <location>
        <begin position="53"/>
        <end position="75"/>
    </location>
</feature>
<comment type="caution">
    <text evidence="3">The sequence shown here is derived from an EMBL/GenBank/DDBJ whole genome shotgun (WGS) entry which is preliminary data.</text>
</comment>
<feature type="transmembrane region" description="Helical" evidence="2">
    <location>
        <begin position="95"/>
        <end position="116"/>
    </location>
</feature>
<gene>
    <name evidence="3" type="ORF">ACFQMG_29145</name>
</gene>
<dbReference type="InterPro" id="IPR018723">
    <property type="entry name" value="DUF2254_membrane"/>
</dbReference>
<protein>
    <submittedName>
        <fullName evidence="3">DUF2254 family protein</fullName>
    </submittedName>
</protein>
<proteinExistence type="predicted"/>
<dbReference type="RefSeq" id="WP_380232429.1">
    <property type="nucleotide sequence ID" value="NZ_JBHSVH010000002.1"/>
</dbReference>
<accession>A0ABW2G5Y5</accession>
<keyword evidence="2" id="KW-1133">Transmembrane helix</keyword>
<keyword evidence="2" id="KW-0812">Transmembrane</keyword>
<evidence type="ECO:0000313" key="4">
    <source>
        <dbReference type="Proteomes" id="UP001596435"/>
    </source>
</evidence>
<evidence type="ECO:0000256" key="2">
    <source>
        <dbReference type="SAM" id="Phobius"/>
    </source>
</evidence>
<organism evidence="3 4">
    <name type="scientific">Kitasatospora paranensis</name>
    <dbReference type="NCBI Taxonomy" id="258053"/>
    <lineage>
        <taxon>Bacteria</taxon>
        <taxon>Bacillati</taxon>
        <taxon>Actinomycetota</taxon>
        <taxon>Actinomycetes</taxon>
        <taxon>Kitasatosporales</taxon>
        <taxon>Streptomycetaceae</taxon>
        <taxon>Kitasatospora</taxon>
    </lineage>
</organism>
<keyword evidence="4" id="KW-1185">Reference proteome</keyword>
<dbReference type="Proteomes" id="UP001596435">
    <property type="component" value="Unassembled WGS sequence"/>
</dbReference>
<feature type="transmembrane region" description="Helical" evidence="2">
    <location>
        <begin position="122"/>
        <end position="142"/>
    </location>
</feature>
<evidence type="ECO:0000313" key="3">
    <source>
        <dbReference type="EMBL" id="MFC7183617.1"/>
    </source>
</evidence>
<feature type="region of interest" description="Disordered" evidence="1">
    <location>
        <begin position="180"/>
        <end position="200"/>
    </location>
</feature>
<sequence>MTVPTGRTPLRRRRRLRAGSAQLLCTLLGLGLGLALPRIAGGPRVPGPQANEMLVGLGFGVLGVTVVILSLLVVVVQWAHTTFSPRLTLFSNAPLVWRTFAFAIGLAVYCLTAVLATGTAATVTLAVPVVTGVLVLVLLALLRTLQLRAFTSLQLAPVLHSVTERGRGLLDSLHARRSAGADRLTAPPGPPGASGPPPTTVSWPHPVAVLQQVDTERLLAAARRADAVVVLRAVPGDTLPYGATVAQVHGARLDAAQVLAALVTGTDRTFDQDPLLAFRLLADIVLRALSPAVNDPATAVQGLDCLEDLLRAPAALSAGPLGIPDRDGTVRIVVQLPAWEDFLRTGVDDVIAAAGNAPMVLIRLRTMLLGLHGQGEPDRHGLVGRRLAWVERRLTDRYPVLWDELDRPAAD</sequence>
<dbReference type="Pfam" id="PF10011">
    <property type="entry name" value="DUF2254"/>
    <property type="match status" value="1"/>
</dbReference>
<reference evidence="4" key="1">
    <citation type="journal article" date="2019" name="Int. J. Syst. Evol. Microbiol.">
        <title>The Global Catalogue of Microorganisms (GCM) 10K type strain sequencing project: providing services to taxonomists for standard genome sequencing and annotation.</title>
        <authorList>
            <consortium name="The Broad Institute Genomics Platform"/>
            <consortium name="The Broad Institute Genome Sequencing Center for Infectious Disease"/>
            <person name="Wu L."/>
            <person name="Ma J."/>
        </authorList>
    </citation>
    <scope>NUCLEOTIDE SEQUENCE [LARGE SCALE GENOMIC DNA]</scope>
    <source>
        <strain evidence="4">CGMCC 1.12859</strain>
    </source>
</reference>
<name>A0ABW2G5Y5_9ACTN</name>
<dbReference type="EMBL" id="JBHTAJ010000073">
    <property type="protein sequence ID" value="MFC7183617.1"/>
    <property type="molecule type" value="Genomic_DNA"/>
</dbReference>
<keyword evidence="2" id="KW-0472">Membrane</keyword>
<feature type="compositionally biased region" description="Pro residues" evidence="1">
    <location>
        <begin position="187"/>
        <end position="199"/>
    </location>
</feature>
<evidence type="ECO:0000256" key="1">
    <source>
        <dbReference type="SAM" id="MobiDB-lite"/>
    </source>
</evidence>